<accession>A0A4R6ELI4</accession>
<sequence length="161" mass="17121">MSNVLSGLCREVKQNGNAKAKVVITLYRLATCFRSKNPLVKLLGVPFVILNKVINEWLFCVEIPWQTRIGAGLKIYHAHCIVLNRDTVIGNDCILRHGVTIGNATDDGGSPTVGDNVEFGANAIAIGAITLGNGAKVGAGAVVTKDLAEQQIAVGQRCRVL</sequence>
<keyword evidence="5" id="KW-1185">Reference proteome</keyword>
<dbReference type="Proteomes" id="UP000295530">
    <property type="component" value="Unassembled WGS sequence"/>
</dbReference>
<dbReference type="GO" id="GO:0009001">
    <property type="term" value="F:serine O-acetyltransferase activity"/>
    <property type="evidence" value="ECO:0007669"/>
    <property type="project" value="InterPro"/>
</dbReference>
<keyword evidence="2 4" id="KW-0808">Transferase</keyword>
<dbReference type="InterPro" id="IPR011004">
    <property type="entry name" value="Trimer_LpxA-like_sf"/>
</dbReference>
<protein>
    <submittedName>
        <fullName evidence="4">Putative colanic acid biosynthesis acetyltransferase WcaB</fullName>
    </submittedName>
</protein>
<dbReference type="Pfam" id="PF14602">
    <property type="entry name" value="Hexapep_2"/>
    <property type="match status" value="1"/>
</dbReference>
<dbReference type="GO" id="GO:0005737">
    <property type="term" value="C:cytoplasm"/>
    <property type="evidence" value="ECO:0007669"/>
    <property type="project" value="InterPro"/>
</dbReference>
<dbReference type="PIRSF" id="PIRSF000441">
    <property type="entry name" value="CysE"/>
    <property type="match status" value="1"/>
</dbReference>
<keyword evidence="3" id="KW-0012">Acyltransferase</keyword>
<comment type="caution">
    <text evidence="4">The sequence shown here is derived from an EMBL/GenBank/DDBJ whole genome shotgun (WGS) entry which is preliminary data.</text>
</comment>
<organism evidence="4 5">
    <name type="scientific">Scandinavium goeteborgense</name>
    <dbReference type="NCBI Taxonomy" id="1851514"/>
    <lineage>
        <taxon>Bacteria</taxon>
        <taxon>Pseudomonadati</taxon>
        <taxon>Pseudomonadota</taxon>
        <taxon>Gammaproteobacteria</taxon>
        <taxon>Enterobacterales</taxon>
        <taxon>Enterobacteriaceae</taxon>
        <taxon>Scandinavium</taxon>
    </lineage>
</organism>
<comment type="similarity">
    <text evidence="1">Belongs to the transferase hexapeptide repeat family.</text>
</comment>
<dbReference type="OrthoDB" id="7058950at2"/>
<dbReference type="SUPFAM" id="SSF51161">
    <property type="entry name" value="Trimeric LpxA-like enzymes"/>
    <property type="match status" value="1"/>
</dbReference>
<dbReference type="InterPro" id="IPR045304">
    <property type="entry name" value="LbH_SAT"/>
</dbReference>
<dbReference type="GO" id="GO:0006535">
    <property type="term" value="P:cysteine biosynthetic process from serine"/>
    <property type="evidence" value="ECO:0007669"/>
    <property type="project" value="InterPro"/>
</dbReference>
<dbReference type="Gene3D" id="2.160.10.10">
    <property type="entry name" value="Hexapeptide repeat proteins"/>
    <property type="match status" value="1"/>
</dbReference>
<evidence type="ECO:0000256" key="1">
    <source>
        <dbReference type="ARBA" id="ARBA00007274"/>
    </source>
</evidence>
<evidence type="ECO:0000313" key="5">
    <source>
        <dbReference type="Proteomes" id="UP000295530"/>
    </source>
</evidence>
<dbReference type="AlphaFoldDB" id="A0A4R6ELI4"/>
<dbReference type="PANTHER" id="PTHR42811">
    <property type="entry name" value="SERINE ACETYLTRANSFERASE"/>
    <property type="match status" value="1"/>
</dbReference>
<dbReference type="RefSeq" id="WP_133460608.1">
    <property type="nucleotide sequence ID" value="NZ_SNVX01000003.1"/>
</dbReference>
<evidence type="ECO:0000256" key="2">
    <source>
        <dbReference type="ARBA" id="ARBA00022679"/>
    </source>
</evidence>
<proteinExistence type="inferred from homology"/>
<evidence type="ECO:0000313" key="4">
    <source>
        <dbReference type="EMBL" id="TDN59832.1"/>
    </source>
</evidence>
<name>A0A4R6ELI4_SCAGO</name>
<dbReference type="CDD" id="cd03354">
    <property type="entry name" value="LbH_SAT"/>
    <property type="match status" value="1"/>
</dbReference>
<reference evidence="4 5" key="1">
    <citation type="submission" date="2019-03" db="EMBL/GenBank/DDBJ databases">
        <title>Genomic analyses of the natural microbiome of Caenorhabditis elegans.</title>
        <authorList>
            <person name="Samuel B."/>
        </authorList>
    </citation>
    <scope>NUCLEOTIDE SEQUENCE [LARGE SCALE GENOMIC DNA]</scope>
    <source>
        <strain evidence="4 5">BIGb0156</strain>
    </source>
</reference>
<gene>
    <name evidence="4" type="ORF">EC847_1033</name>
</gene>
<evidence type="ECO:0000256" key="3">
    <source>
        <dbReference type="ARBA" id="ARBA00023315"/>
    </source>
</evidence>
<dbReference type="InterPro" id="IPR001451">
    <property type="entry name" value="Hexapep"/>
</dbReference>
<dbReference type="EMBL" id="SNVX01000003">
    <property type="protein sequence ID" value="TDN59832.1"/>
    <property type="molecule type" value="Genomic_DNA"/>
</dbReference>
<dbReference type="InterPro" id="IPR005881">
    <property type="entry name" value="Ser_O-AcTrfase"/>
</dbReference>